<comment type="caution">
    <text evidence="1">The sequence shown here is derived from an EMBL/GenBank/DDBJ whole genome shotgun (WGS) entry which is preliminary data.</text>
</comment>
<gene>
    <name evidence="1" type="ORF">ACJ73_00912</name>
</gene>
<proteinExistence type="predicted"/>
<dbReference type="AlphaFoldDB" id="A0A1J9QFV0"/>
<dbReference type="Proteomes" id="UP000242791">
    <property type="component" value="Unassembled WGS sequence"/>
</dbReference>
<dbReference type="STRING" id="1658174.A0A1J9QFV0"/>
<evidence type="ECO:0000313" key="1">
    <source>
        <dbReference type="EMBL" id="OJD27702.1"/>
    </source>
</evidence>
<accession>A0A1J9QFV0</accession>
<evidence type="ECO:0000313" key="2">
    <source>
        <dbReference type="Proteomes" id="UP000242791"/>
    </source>
</evidence>
<dbReference type="VEuPathDB" id="FungiDB:ACJ73_00912"/>
<dbReference type="OrthoDB" id="4184546at2759"/>
<keyword evidence="2" id="KW-1185">Reference proteome</keyword>
<reference evidence="1 2" key="1">
    <citation type="submission" date="2015-08" db="EMBL/GenBank/DDBJ databases">
        <title>Emmonsia species relationships and genome sequence.</title>
        <authorList>
            <person name="Cuomo C.A."/>
            <person name="Schwartz I.S."/>
            <person name="Kenyon C."/>
            <person name="De Hoog G.S."/>
            <person name="Govender N.P."/>
            <person name="Botha A."/>
            <person name="Moreno L."/>
            <person name="De Vries M."/>
            <person name="Munoz J.F."/>
            <person name="Stielow J.B."/>
        </authorList>
    </citation>
    <scope>NUCLEOTIDE SEQUENCE [LARGE SCALE GENOMIC DNA]</scope>
    <source>
        <strain evidence="1 2">EI222</strain>
    </source>
</reference>
<name>A0A1J9QFV0_9EURO</name>
<sequence>MSRQYEFNLAKALIDDPPSALEKISVLEDELRKVDMPIELMNLLHFMLIVNSDERPSAVHVLASKEFLDLEKAVANRYKGLRQIYQAVILSQMTYAASTWYALLEQEASYRKKLVLKLEAIQQRAAKTITGALRHPQYQH</sequence>
<protein>
    <submittedName>
        <fullName evidence="1">Uncharacterized protein</fullName>
    </submittedName>
</protein>
<organism evidence="1 2">
    <name type="scientific">Blastomyces percursus</name>
    <dbReference type="NCBI Taxonomy" id="1658174"/>
    <lineage>
        <taxon>Eukaryota</taxon>
        <taxon>Fungi</taxon>
        <taxon>Dikarya</taxon>
        <taxon>Ascomycota</taxon>
        <taxon>Pezizomycotina</taxon>
        <taxon>Eurotiomycetes</taxon>
        <taxon>Eurotiomycetidae</taxon>
        <taxon>Onygenales</taxon>
        <taxon>Ajellomycetaceae</taxon>
        <taxon>Blastomyces</taxon>
    </lineage>
</organism>
<dbReference type="EMBL" id="LGTZ01000073">
    <property type="protein sequence ID" value="OJD27702.1"/>
    <property type="molecule type" value="Genomic_DNA"/>
</dbReference>